<dbReference type="PANTHER" id="PTHR46954:SF1">
    <property type="entry name" value="C2H2-TYPE DOMAIN-CONTAINING PROTEIN"/>
    <property type="match status" value="1"/>
</dbReference>
<dbReference type="PANTHER" id="PTHR46954">
    <property type="entry name" value="C2H2-TYPE DOMAIN-CONTAINING PROTEIN"/>
    <property type="match status" value="1"/>
</dbReference>
<protein>
    <submittedName>
        <fullName evidence="1">36651_t:CDS:1</fullName>
    </submittedName>
</protein>
<keyword evidence="2" id="KW-1185">Reference proteome</keyword>
<reference evidence="1 2" key="1">
    <citation type="submission" date="2021-06" db="EMBL/GenBank/DDBJ databases">
        <authorList>
            <person name="Kallberg Y."/>
            <person name="Tangrot J."/>
            <person name="Rosling A."/>
        </authorList>
    </citation>
    <scope>NUCLEOTIDE SEQUENCE [LARGE SCALE GENOMIC DNA]</scope>
    <source>
        <strain evidence="1 2">120-4 pot B 10/14</strain>
    </source>
</reference>
<sequence>MKPHVDEHYCLVSVKMAKEFAATFANHSLIISQDDKAKVSLVYLIINLKNTNKTLYQGHLSIYIQPEYFVRTSSFTYMRDLINISKCDDFVPILKHGDHPKSIWILLVDGGLDKNLKHLKNIAKYCYLFRELNFDYLSVRMHAPYQSAYNSVERSMCILSKKLARIELSIDEF</sequence>
<accession>A0ABN7WTP6</accession>
<comment type="caution">
    <text evidence="1">The sequence shown here is derived from an EMBL/GenBank/DDBJ whole genome shotgun (WGS) entry which is preliminary data.</text>
</comment>
<evidence type="ECO:0000313" key="1">
    <source>
        <dbReference type="EMBL" id="CAG8839514.1"/>
    </source>
</evidence>
<gene>
    <name evidence="1" type="ORF">GMARGA_LOCUS34485</name>
</gene>
<name>A0ABN7WTP6_GIGMA</name>
<dbReference type="Proteomes" id="UP000789901">
    <property type="component" value="Unassembled WGS sequence"/>
</dbReference>
<proteinExistence type="predicted"/>
<organism evidence="1 2">
    <name type="scientific">Gigaspora margarita</name>
    <dbReference type="NCBI Taxonomy" id="4874"/>
    <lineage>
        <taxon>Eukaryota</taxon>
        <taxon>Fungi</taxon>
        <taxon>Fungi incertae sedis</taxon>
        <taxon>Mucoromycota</taxon>
        <taxon>Glomeromycotina</taxon>
        <taxon>Glomeromycetes</taxon>
        <taxon>Diversisporales</taxon>
        <taxon>Gigasporaceae</taxon>
        <taxon>Gigaspora</taxon>
    </lineage>
</organism>
<evidence type="ECO:0000313" key="2">
    <source>
        <dbReference type="Proteomes" id="UP000789901"/>
    </source>
</evidence>
<dbReference type="EMBL" id="CAJVQB010060581">
    <property type="protein sequence ID" value="CAG8839514.1"/>
    <property type="molecule type" value="Genomic_DNA"/>
</dbReference>
<feature type="non-terminal residue" evidence="1">
    <location>
        <position position="173"/>
    </location>
</feature>